<proteinExistence type="predicted"/>
<gene>
    <name evidence="1" type="ORF">OPR82_12615</name>
</gene>
<keyword evidence="2" id="KW-1185">Reference proteome</keyword>
<dbReference type="EMBL" id="JAPHAV010000005">
    <property type="protein sequence ID" value="MCX2697604.1"/>
    <property type="molecule type" value="Genomic_DNA"/>
</dbReference>
<sequence>MSAVSERAENHCAMIGKPLKRTDEETTDVILDVPIYLTTWHSFHLQVCQIVLDGGDIQFKLGDLSKDVFIRQVVTLRSFCEKLSLLGLQNVRKSFETLHKRLIV</sequence>
<evidence type="ECO:0000313" key="2">
    <source>
        <dbReference type="Proteomes" id="UP001301216"/>
    </source>
</evidence>
<dbReference type="Proteomes" id="UP001301216">
    <property type="component" value="Unassembled WGS sequence"/>
</dbReference>
<name>A0ABT3QPR4_9HYPH</name>
<dbReference type="RefSeq" id="WP_265985155.1">
    <property type="nucleotide sequence ID" value="NZ_JAPHAV010000005.1"/>
</dbReference>
<evidence type="ECO:0000313" key="1">
    <source>
        <dbReference type="EMBL" id="MCX2697604.1"/>
    </source>
</evidence>
<accession>A0ABT3QPR4</accession>
<organism evidence="1 2">
    <name type="scientific">Ochrobactrum chromiisoli</name>
    <dbReference type="NCBI Taxonomy" id="2993941"/>
    <lineage>
        <taxon>Bacteria</taxon>
        <taxon>Pseudomonadati</taxon>
        <taxon>Pseudomonadota</taxon>
        <taxon>Alphaproteobacteria</taxon>
        <taxon>Hyphomicrobiales</taxon>
        <taxon>Brucellaceae</taxon>
        <taxon>Brucella/Ochrobactrum group</taxon>
        <taxon>Ochrobactrum</taxon>
    </lineage>
</organism>
<reference evidence="1 2" key="1">
    <citation type="submission" date="2022-11" db="EMBL/GenBank/DDBJ databases">
        <title>Brucella sp. YY2X, whole genome shotgun sequencing project.</title>
        <authorList>
            <person name="Yang Y."/>
        </authorList>
    </citation>
    <scope>NUCLEOTIDE SEQUENCE [LARGE SCALE GENOMIC DNA]</scope>
    <source>
        <strain evidence="1 2">YY2X</strain>
    </source>
</reference>
<comment type="caution">
    <text evidence="1">The sequence shown here is derived from an EMBL/GenBank/DDBJ whole genome shotgun (WGS) entry which is preliminary data.</text>
</comment>
<protein>
    <submittedName>
        <fullName evidence="1">Uncharacterized protein</fullName>
    </submittedName>
</protein>